<protein>
    <submittedName>
        <fullName evidence="8">Uncharacterized protein</fullName>
    </submittedName>
</protein>
<feature type="domain" description="Ig-like" evidence="5">
    <location>
        <begin position="1032"/>
        <end position="1118"/>
    </location>
</feature>
<feature type="domain" description="Apple" evidence="6">
    <location>
        <begin position="908"/>
        <end position="994"/>
    </location>
</feature>
<feature type="domain" description="Ig-like" evidence="5">
    <location>
        <begin position="643"/>
        <end position="726"/>
    </location>
</feature>
<keyword evidence="2" id="KW-0393">Immunoglobulin domain</keyword>
<dbReference type="PANTHER" id="PTHR10075:SF14">
    <property type="entry name" value="CELL ADHESION MOLECULE DSCAM2-RELATED"/>
    <property type="match status" value="1"/>
</dbReference>
<dbReference type="InterPro" id="IPR003609">
    <property type="entry name" value="Pan_app"/>
</dbReference>
<dbReference type="InterPro" id="IPR007110">
    <property type="entry name" value="Ig-like_dom"/>
</dbReference>
<dbReference type="InterPro" id="IPR003599">
    <property type="entry name" value="Ig_sub"/>
</dbReference>
<gene>
    <name evidence="8" type="ORF">pdam_00003356</name>
</gene>
<dbReference type="InterPro" id="IPR036179">
    <property type="entry name" value="Ig-like_dom_sf"/>
</dbReference>
<dbReference type="InterPro" id="IPR036056">
    <property type="entry name" value="Fibrinogen-like_C"/>
</dbReference>
<keyword evidence="1 3" id="KW-1015">Disulfide bond</keyword>
<feature type="disulfide bond" evidence="3">
    <location>
        <begin position="1018"/>
        <end position="1027"/>
    </location>
</feature>
<dbReference type="Proteomes" id="UP000275408">
    <property type="component" value="Unassembled WGS sequence"/>
</dbReference>
<dbReference type="NCBIfam" id="NF040941">
    <property type="entry name" value="GGGWT_bact"/>
    <property type="match status" value="3"/>
</dbReference>
<dbReference type="GO" id="GO:0007156">
    <property type="term" value="P:homophilic cell adhesion via plasma membrane adhesion molecules"/>
    <property type="evidence" value="ECO:0007669"/>
    <property type="project" value="TreeGrafter"/>
</dbReference>
<comment type="caution">
    <text evidence="3">Lacks conserved residue(s) required for the propagation of feature annotation.</text>
</comment>
<evidence type="ECO:0000256" key="2">
    <source>
        <dbReference type="ARBA" id="ARBA00023319"/>
    </source>
</evidence>
<feature type="domain" description="Fibrinogen C-terminal" evidence="7">
    <location>
        <begin position="245"/>
        <end position="300"/>
    </location>
</feature>
<feature type="disulfide bond" evidence="3">
    <location>
        <begin position="999"/>
        <end position="1016"/>
    </location>
</feature>
<dbReference type="InterPro" id="IPR000742">
    <property type="entry name" value="EGF"/>
</dbReference>
<evidence type="ECO:0000256" key="3">
    <source>
        <dbReference type="PROSITE-ProRule" id="PRU00076"/>
    </source>
</evidence>
<dbReference type="PANTHER" id="PTHR10075">
    <property type="entry name" value="BASIGIN RELATED"/>
    <property type="match status" value="1"/>
</dbReference>
<dbReference type="SMART" id="SM00181">
    <property type="entry name" value="EGF"/>
    <property type="match status" value="3"/>
</dbReference>
<feature type="domain" description="EGF-like" evidence="4">
    <location>
        <begin position="512"/>
        <end position="550"/>
    </location>
</feature>
<keyword evidence="9" id="KW-1185">Reference proteome</keyword>
<dbReference type="SMART" id="SM00408">
    <property type="entry name" value="IGc2"/>
    <property type="match status" value="6"/>
</dbReference>
<dbReference type="PROSITE" id="PS51406">
    <property type="entry name" value="FIBRINOGEN_C_2"/>
    <property type="match status" value="2"/>
</dbReference>
<dbReference type="SUPFAM" id="SSF56496">
    <property type="entry name" value="Fibrinogen C-terminal domain-like"/>
    <property type="match status" value="3"/>
</dbReference>
<feature type="domain" description="Ig-like" evidence="5">
    <location>
        <begin position="1121"/>
        <end position="1204"/>
    </location>
</feature>
<evidence type="ECO:0000259" key="4">
    <source>
        <dbReference type="PROSITE" id="PS50026"/>
    </source>
</evidence>
<dbReference type="SMART" id="SM00409">
    <property type="entry name" value="IG"/>
    <property type="match status" value="6"/>
</dbReference>
<dbReference type="PROSITE" id="PS50026">
    <property type="entry name" value="EGF_3"/>
    <property type="match status" value="3"/>
</dbReference>
<dbReference type="GO" id="GO:0007411">
    <property type="term" value="P:axon guidance"/>
    <property type="evidence" value="ECO:0007669"/>
    <property type="project" value="TreeGrafter"/>
</dbReference>
<dbReference type="Gene3D" id="2.60.40.10">
    <property type="entry name" value="Immunoglobulins"/>
    <property type="match status" value="5"/>
</dbReference>
<feature type="domain" description="EGF-like" evidence="4">
    <location>
        <begin position="33"/>
        <end position="71"/>
    </location>
</feature>
<accession>A0A3M6TA55</accession>
<comment type="caution">
    <text evidence="8">The sequence shown here is derived from an EMBL/GenBank/DDBJ whole genome shotgun (WGS) entry which is preliminary data.</text>
</comment>
<dbReference type="Pfam" id="PF13927">
    <property type="entry name" value="Ig_3"/>
    <property type="match status" value="6"/>
</dbReference>
<feature type="domain" description="Ig-like" evidence="5">
    <location>
        <begin position="75"/>
        <end position="159"/>
    </location>
</feature>
<feature type="disulfide bond" evidence="3">
    <location>
        <begin position="61"/>
        <end position="70"/>
    </location>
</feature>
<name>A0A3M6TA55_POCDA</name>
<dbReference type="CDD" id="cd00096">
    <property type="entry name" value="Ig"/>
    <property type="match status" value="1"/>
</dbReference>
<dbReference type="InterPro" id="IPR003598">
    <property type="entry name" value="Ig_sub2"/>
</dbReference>
<evidence type="ECO:0000313" key="9">
    <source>
        <dbReference type="Proteomes" id="UP000275408"/>
    </source>
</evidence>
<feature type="domain" description="Ig-like" evidence="5">
    <location>
        <begin position="161"/>
        <end position="245"/>
    </location>
</feature>
<dbReference type="GO" id="GO:0070593">
    <property type="term" value="P:dendrite self-avoidance"/>
    <property type="evidence" value="ECO:0007669"/>
    <property type="project" value="TreeGrafter"/>
</dbReference>
<dbReference type="PROSITE" id="PS50948">
    <property type="entry name" value="PAN"/>
    <property type="match status" value="1"/>
</dbReference>
<reference evidence="8 9" key="1">
    <citation type="journal article" date="2018" name="Sci. Rep.">
        <title>Comparative analysis of the Pocillopora damicornis genome highlights role of immune system in coral evolution.</title>
        <authorList>
            <person name="Cunning R."/>
            <person name="Bay R.A."/>
            <person name="Gillette P."/>
            <person name="Baker A.C."/>
            <person name="Traylor-Knowles N."/>
        </authorList>
    </citation>
    <scope>NUCLEOTIDE SEQUENCE [LARGE SCALE GENOMIC DNA]</scope>
    <source>
        <strain evidence="8">RSMAS</strain>
        <tissue evidence="8">Whole animal</tissue>
    </source>
</reference>
<dbReference type="GO" id="GO:0005886">
    <property type="term" value="C:plasma membrane"/>
    <property type="evidence" value="ECO:0007669"/>
    <property type="project" value="TreeGrafter"/>
</dbReference>
<feature type="disulfide bond" evidence="3">
    <location>
        <begin position="42"/>
        <end position="59"/>
    </location>
</feature>
<dbReference type="InterPro" id="IPR002181">
    <property type="entry name" value="Fibrinogen_a/b/g_C_dom"/>
</dbReference>
<evidence type="ECO:0000256" key="1">
    <source>
        <dbReference type="ARBA" id="ARBA00023157"/>
    </source>
</evidence>
<dbReference type="EMBL" id="RCHS01004038">
    <property type="protein sequence ID" value="RMX38267.1"/>
    <property type="molecule type" value="Genomic_DNA"/>
</dbReference>
<feature type="disulfide bond" evidence="3">
    <location>
        <begin position="521"/>
        <end position="538"/>
    </location>
</feature>
<dbReference type="Gene3D" id="2.60.120.1000">
    <property type="match status" value="3"/>
</dbReference>
<evidence type="ECO:0000313" key="8">
    <source>
        <dbReference type="EMBL" id="RMX38267.1"/>
    </source>
</evidence>
<keyword evidence="3" id="KW-0245">EGF-like domain</keyword>
<sequence length="1401" mass="155353">MTRNVVSSYPVSGSDEATMADSPFIPTSTFSASQNPCSSNPCSAIQRCQTEFTRKGYRCVCINGHFGRDCTEAPPYVQVFPDVIDTEEGKTTYARCKIVSFPPPHLVTWSRSQGSLPSHFLYKEYLFLRYVTKQDSGSYVCTATNTWGTDSSSVQLRVHAPLKFTIKPPPLVIVKAYEVLVLPCSASSFLTPRMFWTYSKTWSLPSGASVDSSNNLTLTSANFNHVGVYTCTAYNAVRVIRARVTVYVKYPDTCARVKTDISEVSGYYIIDPDGVLGEDPFLVYCNMSDQGGVGVTVVSHDSEERIHVTGYDARGSYSRDIHYRYSNLSQIKRLINVSGNCHQFIKYECYGATLRLGYMSWWVSRNGQTMRYWGGASQGCACGVTNSCARIDKPCNCDKNDFVWREDSGFLTIKSDLPVIQLRFGDTEDCRLVKMNPSVHNFFLESHVFRRLEIGLPSACEVNCFMDADCVSYNWRQPQDLDGRYLCELSDSTDNIHPLDVKFEEGAVYKSFRNPCSSNPCPAIRRCQTGFTSKGYRCVCRNGLFGQNCTEAPPSVQVFPDFIETEKGKDISMRCAIFSIPPPRLVAWSRSQGALPSQRSIVQGGNLTLKNVTKQDSGSYACTVANIWGTNTSSAHLSVYSALKFIIKPPSNVTVRAYEVLPLPCSVSSDLTPTVSWIYDGAMSLPPGASIDSSNNLIVSPANFTHGGTYTCNATTARKSIQTSVTVYVKYPENCARVKANLIDVSGDYVIDPDGVLGEDPFPVYCNMTHNGGVGVTVISHDSEDRIHVIGYDAYGSYSRDIQYRDSSLSQITALIGVSSSCRQFIRYECKGAVLSLGRVSWWVSRDGQIMRYWGGATQGCACGVTNSCARTDKPCNCDKNDYVWREDSGFLTIKSDLPVTQLRFEGCREVEMNPSVDNLYLENHVFRKLEIKSASACEVNCFMDADCVSYNLRQPRDPEGKYLCELSNSTDKIHPLDVKFEAGAVYKSFRNPCSDNPCSAIHRCQTGFTSKGYRCVCRNRLFGSNCTEAPPSVQVFPDSIETEEGKKVFMTCTIISIPPPHFIKWSRSQQSLPPTRSHVRGVNLTLENVTKQDTGSYVCTAKNIWGTISSSTHLKVYSALKFTVKPPLNVTVKADEVLTLPCSAASDLKLSWMFDGIESLPPYARIDSSNNLIVSSVNFTHGGNYICRVTNALNSIQTSVTVYVKYPETCAKVKTDISDISGDYFIDPDGILGENPFPVYCNMTDKGGVGVTVISHDSEDRSHVNGSEARGSYRCDIHYNDSSLSQITGLIKVSNTCQQFIKYECHNAAMRLGRVSWWVSRDGEKKKYWGGATDGCACNVTSTCPTQELPCNCDANDNVWREDSGFLTIKSDLPVTQLRFGDTGHAYEEGYHTLGKLECY</sequence>
<dbReference type="GO" id="GO:0098632">
    <property type="term" value="F:cell-cell adhesion mediator activity"/>
    <property type="evidence" value="ECO:0007669"/>
    <property type="project" value="TreeGrafter"/>
</dbReference>
<proteinExistence type="predicted"/>
<dbReference type="FunFam" id="2.60.40.10:FF:000032">
    <property type="entry name" value="palladin isoform X1"/>
    <property type="match status" value="1"/>
</dbReference>
<evidence type="ECO:0000259" key="5">
    <source>
        <dbReference type="PROSITE" id="PS50835"/>
    </source>
</evidence>
<dbReference type="PROSITE" id="PS00022">
    <property type="entry name" value="EGF_1"/>
    <property type="match status" value="3"/>
</dbReference>
<evidence type="ECO:0000259" key="6">
    <source>
        <dbReference type="PROSITE" id="PS50948"/>
    </source>
</evidence>
<dbReference type="GO" id="GO:0030424">
    <property type="term" value="C:axon"/>
    <property type="evidence" value="ECO:0007669"/>
    <property type="project" value="TreeGrafter"/>
</dbReference>
<feature type="disulfide bond" evidence="3">
    <location>
        <begin position="540"/>
        <end position="549"/>
    </location>
</feature>
<evidence type="ECO:0000259" key="7">
    <source>
        <dbReference type="PROSITE" id="PS51406"/>
    </source>
</evidence>
<dbReference type="OrthoDB" id="6350048at2759"/>
<dbReference type="PROSITE" id="PS50835">
    <property type="entry name" value="IG_LIKE"/>
    <property type="match status" value="6"/>
</dbReference>
<organism evidence="8 9">
    <name type="scientific">Pocillopora damicornis</name>
    <name type="common">Cauliflower coral</name>
    <name type="synonym">Millepora damicornis</name>
    <dbReference type="NCBI Taxonomy" id="46731"/>
    <lineage>
        <taxon>Eukaryota</taxon>
        <taxon>Metazoa</taxon>
        <taxon>Cnidaria</taxon>
        <taxon>Anthozoa</taxon>
        <taxon>Hexacorallia</taxon>
        <taxon>Scleractinia</taxon>
        <taxon>Astrocoeniina</taxon>
        <taxon>Pocilloporidae</taxon>
        <taxon>Pocillopora</taxon>
    </lineage>
</organism>
<dbReference type="InterPro" id="IPR013783">
    <property type="entry name" value="Ig-like_fold"/>
</dbReference>
<feature type="domain" description="Ig-like" evidence="5">
    <location>
        <begin position="554"/>
        <end position="638"/>
    </location>
</feature>
<dbReference type="SUPFAM" id="SSF48726">
    <property type="entry name" value="Immunoglobulin"/>
    <property type="match status" value="6"/>
</dbReference>
<feature type="domain" description="EGF-like" evidence="4">
    <location>
        <begin position="990"/>
        <end position="1028"/>
    </location>
</feature>
<feature type="domain" description="Fibrinogen C-terminal" evidence="7">
    <location>
        <begin position="1202"/>
        <end position="1257"/>
    </location>
</feature>